<evidence type="ECO:0000313" key="8">
    <source>
        <dbReference type="EMBL" id="MFG1252457.1"/>
    </source>
</evidence>
<feature type="transmembrane region" description="Helical" evidence="6">
    <location>
        <begin position="94"/>
        <end position="115"/>
    </location>
</feature>
<dbReference type="PANTHER" id="PTHR34820">
    <property type="entry name" value="INNER MEMBRANE PROTEIN YEBZ"/>
    <property type="match status" value="1"/>
</dbReference>
<organism evidence="8 9">
    <name type="scientific">Xanthobacter aminoxidans</name>
    <dbReference type="NCBI Taxonomy" id="186280"/>
    <lineage>
        <taxon>Bacteria</taxon>
        <taxon>Pseudomonadati</taxon>
        <taxon>Pseudomonadota</taxon>
        <taxon>Alphaproteobacteria</taxon>
        <taxon>Hyphomicrobiales</taxon>
        <taxon>Xanthobacteraceae</taxon>
        <taxon>Xanthobacter</taxon>
    </lineage>
</organism>
<comment type="caution">
    <text evidence="8">The sequence shown here is derived from an EMBL/GenBank/DDBJ whole genome shotgun (WGS) entry which is preliminary data.</text>
</comment>
<feature type="domain" description="Copper resistance protein D" evidence="7">
    <location>
        <begin position="194"/>
        <end position="295"/>
    </location>
</feature>
<name>A0ABW6ZF82_9HYPH</name>
<evidence type="ECO:0000256" key="6">
    <source>
        <dbReference type="SAM" id="Phobius"/>
    </source>
</evidence>
<accession>A0ABW6ZF82</accession>
<evidence type="ECO:0000256" key="1">
    <source>
        <dbReference type="ARBA" id="ARBA00004651"/>
    </source>
</evidence>
<feature type="transmembrane region" description="Helical" evidence="6">
    <location>
        <begin position="199"/>
        <end position="220"/>
    </location>
</feature>
<gene>
    <name evidence="8" type="ORF">V5F30_09610</name>
</gene>
<dbReference type="Pfam" id="PF05425">
    <property type="entry name" value="CopD"/>
    <property type="match status" value="1"/>
</dbReference>
<sequence length="302" mass="30619">MDVFPLILAARFVHFAAGLVLLGAPLFVFPAVPVWAGAAGAIAVRAAERMVLLALPAALVSALMWAGAALVDITGAPASLADSSLVSGFLLETGFGRAMAFRLAVLVVAALACLAPRGRRRLAAVAGAGVVLMASESHLGHPGAAEGARAVMLVAVHAVHGTGAAVWIGGLLPLIVLLDGWAKAPDEAAKAPGAVLRRFSCVGIGAVLMVGFGGSLAAILHIETPAALPGTIYGRIVLLKATVFAGLVCLALRNRHIALRLARSDARGADLARIAMNSRLEVALALVAVFLAALLGMSDPQL</sequence>
<dbReference type="RefSeq" id="WP_394008110.1">
    <property type="nucleotide sequence ID" value="NZ_JBAFUR010000002.1"/>
</dbReference>
<dbReference type="PANTHER" id="PTHR34820:SF4">
    <property type="entry name" value="INNER MEMBRANE PROTEIN YEBZ"/>
    <property type="match status" value="1"/>
</dbReference>
<protein>
    <submittedName>
        <fullName evidence="8">CopD family protein</fullName>
    </submittedName>
</protein>
<feature type="transmembrane region" description="Helical" evidence="6">
    <location>
        <begin position="151"/>
        <end position="178"/>
    </location>
</feature>
<dbReference type="Proteomes" id="UP001604043">
    <property type="component" value="Unassembled WGS sequence"/>
</dbReference>
<feature type="transmembrane region" description="Helical" evidence="6">
    <location>
        <begin position="232"/>
        <end position="252"/>
    </location>
</feature>
<keyword evidence="9" id="KW-1185">Reference proteome</keyword>
<evidence type="ECO:0000256" key="2">
    <source>
        <dbReference type="ARBA" id="ARBA00022475"/>
    </source>
</evidence>
<keyword evidence="4 6" id="KW-1133">Transmembrane helix</keyword>
<feature type="transmembrane region" description="Helical" evidence="6">
    <location>
        <begin position="122"/>
        <end position="139"/>
    </location>
</feature>
<evidence type="ECO:0000259" key="7">
    <source>
        <dbReference type="Pfam" id="PF05425"/>
    </source>
</evidence>
<dbReference type="InterPro" id="IPR008457">
    <property type="entry name" value="Cu-R_CopD_dom"/>
</dbReference>
<evidence type="ECO:0000256" key="5">
    <source>
        <dbReference type="ARBA" id="ARBA00023136"/>
    </source>
</evidence>
<dbReference type="EMBL" id="JBAFUR010000002">
    <property type="protein sequence ID" value="MFG1252457.1"/>
    <property type="molecule type" value="Genomic_DNA"/>
</dbReference>
<feature type="transmembrane region" description="Helical" evidence="6">
    <location>
        <begin position="12"/>
        <end position="38"/>
    </location>
</feature>
<proteinExistence type="predicted"/>
<keyword evidence="5 6" id="KW-0472">Membrane</keyword>
<feature type="transmembrane region" description="Helical" evidence="6">
    <location>
        <begin position="280"/>
        <end position="298"/>
    </location>
</feature>
<keyword evidence="2" id="KW-1003">Cell membrane</keyword>
<keyword evidence="3 6" id="KW-0812">Transmembrane</keyword>
<dbReference type="InterPro" id="IPR032694">
    <property type="entry name" value="CopC/D"/>
</dbReference>
<feature type="transmembrane region" description="Helical" evidence="6">
    <location>
        <begin position="50"/>
        <end position="74"/>
    </location>
</feature>
<comment type="subcellular location">
    <subcellularLocation>
        <location evidence="1">Cell membrane</location>
        <topology evidence="1">Multi-pass membrane protein</topology>
    </subcellularLocation>
</comment>
<evidence type="ECO:0000256" key="4">
    <source>
        <dbReference type="ARBA" id="ARBA00022989"/>
    </source>
</evidence>
<evidence type="ECO:0000313" key="9">
    <source>
        <dbReference type="Proteomes" id="UP001604043"/>
    </source>
</evidence>
<reference evidence="8 9" key="1">
    <citation type="submission" date="2024-02" db="EMBL/GenBank/DDBJ databases">
        <title>Expansion and revision of Xanthobacter and proposal of Roseixanthobacter gen. nov.</title>
        <authorList>
            <person name="Soltysiak M.P.M."/>
            <person name="Jalihal A."/>
            <person name="Ory A."/>
            <person name="Chrisophersen C."/>
            <person name="Lee A.D."/>
            <person name="Boulton J."/>
            <person name="Springer M."/>
        </authorList>
    </citation>
    <scope>NUCLEOTIDE SEQUENCE [LARGE SCALE GENOMIC DNA]</scope>
    <source>
        <strain evidence="8 9">CB5</strain>
    </source>
</reference>
<evidence type="ECO:0000256" key="3">
    <source>
        <dbReference type="ARBA" id="ARBA00022692"/>
    </source>
</evidence>